<protein>
    <recommendedName>
        <fullName evidence="4 8">Sucrose-6-phosphate hydrolase</fullName>
        <ecNumber evidence="3 8">3.2.1.26</ecNumber>
    </recommendedName>
    <alternativeName>
        <fullName evidence="7 9">Invertase</fullName>
    </alternativeName>
</protein>
<keyword evidence="6 8" id="KW-0326">Glycosidase</keyword>
<dbReference type="PANTHER" id="PTHR43101">
    <property type="entry name" value="BETA-FRUCTOSIDASE"/>
    <property type="match status" value="1"/>
</dbReference>
<evidence type="ECO:0000256" key="8">
    <source>
        <dbReference type="RuleBase" id="RU362110"/>
    </source>
</evidence>
<dbReference type="Proteomes" id="UP000306509">
    <property type="component" value="Unassembled WGS sequence"/>
</dbReference>
<comment type="pathway">
    <text evidence="1 9">Glycan biosynthesis; sucrose metabolism.</text>
</comment>
<accession>A0A4U8QAJ4</accession>
<keyword evidence="5 8" id="KW-0378">Hydrolase</keyword>
<dbReference type="Gene3D" id="2.60.120.560">
    <property type="entry name" value="Exo-inulinase, domain 1"/>
    <property type="match status" value="1"/>
</dbReference>
<keyword evidence="9" id="KW-0119">Carbohydrate metabolism</keyword>
<dbReference type="RefSeq" id="WP_047833857.1">
    <property type="nucleotide sequence ID" value="NZ_QGQD01000043.1"/>
</dbReference>
<evidence type="ECO:0000256" key="7">
    <source>
        <dbReference type="ARBA" id="ARBA00033367"/>
    </source>
</evidence>
<evidence type="ECO:0000256" key="1">
    <source>
        <dbReference type="ARBA" id="ARBA00004914"/>
    </source>
</evidence>
<feature type="domain" description="Glycosyl hydrolase family 32 C-terminal" evidence="11">
    <location>
        <begin position="383"/>
        <end position="471"/>
    </location>
</feature>
<evidence type="ECO:0000259" key="11">
    <source>
        <dbReference type="Pfam" id="PF08244"/>
    </source>
</evidence>
<dbReference type="InterPro" id="IPR013320">
    <property type="entry name" value="ConA-like_dom_sf"/>
</dbReference>
<dbReference type="PANTHER" id="PTHR43101:SF1">
    <property type="entry name" value="BETA-FRUCTOSIDASE"/>
    <property type="match status" value="1"/>
</dbReference>
<evidence type="ECO:0000256" key="6">
    <source>
        <dbReference type="ARBA" id="ARBA00023295"/>
    </source>
</evidence>
<dbReference type="InterPro" id="IPR013189">
    <property type="entry name" value="Glyco_hydro_32_C"/>
</dbReference>
<dbReference type="InterPro" id="IPR001362">
    <property type="entry name" value="Glyco_hydro_32"/>
</dbReference>
<comment type="subcellular location">
    <subcellularLocation>
        <location evidence="9">Cytoplasm</location>
    </subcellularLocation>
</comment>
<dbReference type="NCBIfam" id="TIGR01322">
    <property type="entry name" value="scrB_fam"/>
    <property type="match status" value="1"/>
</dbReference>
<dbReference type="InterPro" id="IPR013148">
    <property type="entry name" value="Glyco_hydro_32_N"/>
</dbReference>
<reference evidence="12 13" key="1">
    <citation type="journal article" date="2019" name="Anaerobe">
        <title>Detection of Robinsoniella peoriensis in multiple bone samples of a trauma patient.</title>
        <authorList>
            <person name="Schrottner P."/>
            <person name="Hartwich K."/>
            <person name="Bunk B."/>
            <person name="Schober I."/>
            <person name="Helbig S."/>
            <person name="Rudolph W.W."/>
            <person name="Gunzer F."/>
        </authorList>
    </citation>
    <scope>NUCLEOTIDE SEQUENCE [LARGE SCALE GENOMIC DNA]</scope>
    <source>
        <strain evidence="12 13">DSM 106044</strain>
    </source>
</reference>
<dbReference type="EMBL" id="QGQD01000043">
    <property type="protein sequence ID" value="TLD01253.1"/>
    <property type="molecule type" value="Genomic_DNA"/>
</dbReference>
<organism evidence="12 13">
    <name type="scientific">Robinsoniella peoriensis</name>
    <dbReference type="NCBI Taxonomy" id="180332"/>
    <lineage>
        <taxon>Bacteria</taxon>
        <taxon>Bacillati</taxon>
        <taxon>Bacillota</taxon>
        <taxon>Clostridia</taxon>
        <taxon>Lachnospirales</taxon>
        <taxon>Lachnospiraceae</taxon>
        <taxon>Robinsoniella</taxon>
    </lineage>
</organism>
<keyword evidence="13" id="KW-1185">Reference proteome</keyword>
<evidence type="ECO:0000256" key="3">
    <source>
        <dbReference type="ARBA" id="ARBA00012758"/>
    </source>
</evidence>
<dbReference type="AlphaFoldDB" id="A0A4U8QAJ4"/>
<dbReference type="GO" id="GO:0005985">
    <property type="term" value="P:sucrose metabolic process"/>
    <property type="evidence" value="ECO:0007669"/>
    <property type="project" value="UniProtKB-UniPathway"/>
</dbReference>
<dbReference type="CDD" id="cd18623">
    <property type="entry name" value="GH32_ScrB-like"/>
    <property type="match status" value="1"/>
</dbReference>
<evidence type="ECO:0000256" key="2">
    <source>
        <dbReference type="ARBA" id="ARBA00009902"/>
    </source>
</evidence>
<dbReference type="SUPFAM" id="SSF75005">
    <property type="entry name" value="Arabinanase/levansucrase/invertase"/>
    <property type="match status" value="1"/>
</dbReference>
<dbReference type="Pfam" id="PF00251">
    <property type="entry name" value="Glyco_hydro_32N"/>
    <property type="match status" value="1"/>
</dbReference>
<dbReference type="InterPro" id="IPR018053">
    <property type="entry name" value="Glyco_hydro_32_AS"/>
</dbReference>
<evidence type="ECO:0000256" key="9">
    <source>
        <dbReference type="RuleBase" id="RU365015"/>
    </source>
</evidence>
<evidence type="ECO:0000313" key="13">
    <source>
        <dbReference type="Proteomes" id="UP000306509"/>
    </source>
</evidence>
<dbReference type="Pfam" id="PF08244">
    <property type="entry name" value="Glyco_hydro_32C"/>
    <property type="match status" value="1"/>
</dbReference>
<dbReference type="GO" id="GO:0005737">
    <property type="term" value="C:cytoplasm"/>
    <property type="evidence" value="ECO:0007669"/>
    <property type="project" value="UniProtKB-SubCell"/>
</dbReference>
<gene>
    <name evidence="12" type="primary">scrB</name>
    <name evidence="12" type="ORF">DSM106044_02045</name>
</gene>
<proteinExistence type="inferred from homology"/>
<dbReference type="InterPro" id="IPR023296">
    <property type="entry name" value="Glyco_hydro_beta-prop_sf"/>
</dbReference>
<dbReference type="STRING" id="180332.GCA_000797495_04981"/>
<keyword evidence="9" id="KW-0963">Cytoplasm</keyword>
<dbReference type="SMART" id="SM00640">
    <property type="entry name" value="Glyco_32"/>
    <property type="match status" value="1"/>
</dbReference>
<dbReference type="SUPFAM" id="SSF49899">
    <property type="entry name" value="Concanavalin A-like lectins/glucanases"/>
    <property type="match status" value="1"/>
</dbReference>
<evidence type="ECO:0000256" key="5">
    <source>
        <dbReference type="ARBA" id="ARBA00022801"/>
    </source>
</evidence>
<dbReference type="UniPathway" id="UPA00238"/>
<dbReference type="Gene3D" id="2.115.10.20">
    <property type="entry name" value="Glycosyl hydrolase domain, family 43"/>
    <property type="match status" value="1"/>
</dbReference>
<sequence length="486" mass="56604">MNAMNRDLMKLVAEKEQNAWKKWDEDHWRPGFHLMPVTGWLNDPNGLCFYKGDYHVFFQYSPFDENGGVKFWGHYKSKNLTEWKYLGAALYADQPYDCHGVYSGSAYIEDDTMYLYYTGNVKHLGDYDYVNNGRESNTVLAVSKDGLHFENKNCIMTNKNYPPDCTCHVRDPKVWREHDRYYMVQGARRQGSAPGNDFGEVLVFESVDKVNWQIRDRITSELPFGYMWECPDYFPLDGMNILAVCPQGVESEGIRYQNLYQCGYFAADKKITSRCRLGGFTELDFGFDFYAPQTFQDEKGRRVMIGWAGMPDADYENPTAQKENWQHCLSVPRVLEWKNGQIYQRPAEELQMLRQEKITGEIAGSYVKKDLSMYELELFVTGGFEIRIAEDLSISYDPVSRKVVLSLHGRLAAGRTLRAVLVDKMEKIHLLVDNSILEIFINEGEKVMTTRFYPNERVHEMMIKADNGKFNLWRLNKMEFQKGSIY</sequence>
<comment type="catalytic activity">
    <reaction evidence="8">
        <text>Hydrolysis of terminal non-reducing beta-D-fructofuranoside residues in beta-D-fructofuranosides.</text>
        <dbReference type="EC" id="3.2.1.26"/>
    </reaction>
</comment>
<comment type="caution">
    <text evidence="12">The sequence shown here is derived from an EMBL/GenBank/DDBJ whole genome shotgun (WGS) entry which is preliminary data.</text>
</comment>
<comment type="function">
    <text evidence="9">Enables the bacterium to metabolize sucrose as a sole carbon source.</text>
</comment>
<name>A0A4U8QAJ4_9FIRM</name>
<evidence type="ECO:0000259" key="10">
    <source>
        <dbReference type="Pfam" id="PF00251"/>
    </source>
</evidence>
<dbReference type="PROSITE" id="PS00609">
    <property type="entry name" value="GLYCOSYL_HYDROL_F32"/>
    <property type="match status" value="1"/>
</dbReference>
<evidence type="ECO:0000313" key="12">
    <source>
        <dbReference type="EMBL" id="TLD01253.1"/>
    </source>
</evidence>
<dbReference type="GO" id="GO:0004564">
    <property type="term" value="F:beta-fructofuranosidase activity"/>
    <property type="evidence" value="ECO:0007669"/>
    <property type="project" value="UniProtKB-EC"/>
</dbReference>
<evidence type="ECO:0000256" key="4">
    <source>
        <dbReference type="ARBA" id="ARBA00019623"/>
    </source>
</evidence>
<dbReference type="EC" id="3.2.1.26" evidence="3 8"/>
<comment type="similarity">
    <text evidence="2 8">Belongs to the glycosyl hydrolase 32 family.</text>
</comment>
<dbReference type="InterPro" id="IPR051214">
    <property type="entry name" value="GH32_Enzymes"/>
</dbReference>
<feature type="domain" description="Glycosyl hydrolase family 32 N-terminal" evidence="10">
    <location>
        <begin position="33"/>
        <end position="346"/>
    </location>
</feature>
<dbReference type="InterPro" id="IPR006232">
    <property type="entry name" value="Suc6P_hydrolase"/>
</dbReference>